<accession>A0A3P9PAH2</accession>
<proteinExistence type="inferred from homology"/>
<dbReference type="PANTHER" id="PTHR48043:SF52">
    <property type="entry name" value="UDP GLUCURONOSYLTRANSFERASE 5 FAMILY POLYPEPTIDE B1-RELATED"/>
    <property type="match status" value="1"/>
</dbReference>
<keyword evidence="5" id="KW-1185">Reference proteome</keyword>
<dbReference type="Proteomes" id="UP000242638">
    <property type="component" value="Unassembled WGS sequence"/>
</dbReference>
<dbReference type="GeneTree" id="ENSGT00940000165787"/>
<reference evidence="5" key="1">
    <citation type="submission" date="2013-11" db="EMBL/GenBank/DDBJ databases">
        <title>The genomic landscape of the Guanapo guppy.</title>
        <authorList>
            <person name="Kuenstner A."/>
            <person name="Dreyer C."/>
        </authorList>
    </citation>
    <scope>NUCLEOTIDE SEQUENCE</scope>
    <source>
        <strain evidence="5">Guanapo</strain>
    </source>
</reference>
<evidence type="ECO:0000313" key="5">
    <source>
        <dbReference type="Proteomes" id="UP000242638"/>
    </source>
</evidence>
<organism evidence="4 5">
    <name type="scientific">Poecilia reticulata</name>
    <name type="common">Guppy</name>
    <name type="synonym">Acanthophacelus reticulatus</name>
    <dbReference type="NCBI Taxonomy" id="8081"/>
    <lineage>
        <taxon>Eukaryota</taxon>
        <taxon>Metazoa</taxon>
        <taxon>Chordata</taxon>
        <taxon>Craniata</taxon>
        <taxon>Vertebrata</taxon>
        <taxon>Euteleostomi</taxon>
        <taxon>Actinopterygii</taxon>
        <taxon>Neopterygii</taxon>
        <taxon>Teleostei</taxon>
        <taxon>Neoteleostei</taxon>
        <taxon>Acanthomorphata</taxon>
        <taxon>Ovalentaria</taxon>
        <taxon>Atherinomorphae</taxon>
        <taxon>Cyprinodontiformes</taxon>
        <taxon>Poeciliidae</taxon>
        <taxon>Poeciliinae</taxon>
        <taxon>Poecilia</taxon>
    </lineage>
</organism>
<dbReference type="Pfam" id="PF00201">
    <property type="entry name" value="UDPGT"/>
    <property type="match status" value="2"/>
</dbReference>
<dbReference type="AlphaFoldDB" id="A0A3P9PAH2"/>
<keyword evidence="2" id="KW-0328">Glycosyltransferase</keyword>
<evidence type="ECO:0000256" key="1">
    <source>
        <dbReference type="ARBA" id="ARBA00009995"/>
    </source>
</evidence>
<evidence type="ECO:0000256" key="2">
    <source>
        <dbReference type="ARBA" id="ARBA00022676"/>
    </source>
</evidence>
<evidence type="ECO:0000313" key="4">
    <source>
        <dbReference type="Ensembl" id="ENSPREP00000018804.1"/>
    </source>
</evidence>
<reference evidence="4" key="2">
    <citation type="submission" date="2025-08" db="UniProtKB">
        <authorList>
            <consortium name="Ensembl"/>
        </authorList>
    </citation>
    <scope>IDENTIFICATION</scope>
    <source>
        <strain evidence="4">Guanapo</strain>
    </source>
</reference>
<dbReference type="InterPro" id="IPR002213">
    <property type="entry name" value="UDP_glucos_trans"/>
</dbReference>
<sequence>MWSKRVQEELPEISNILTFLDILSEMYRLILLTLAVSFMVNGGKVLVFPLDGSHWVNMIVIIEELYARGHDVTMVWPSNSWYIKPDSPYYKSIRINITAGFDPKSFGSYMHMHALQMVEQIFEDEALLQSLRDAKYDLVLTDPAIGGGVLLGHRLGLPLVYNVRWTIQGEGHQAITPSPLSYIPTTGSMLTDRMTFMQRVRNIIIYILTRTHIWFMIEPNYKPFVHRHFGKDVHYMELFQSADIWLMRNDFTFEFPRPTMVKGITQLHLVHCLISRYLCQNYLIE</sequence>
<reference evidence="4" key="3">
    <citation type="submission" date="2025-09" db="UniProtKB">
        <authorList>
            <consortium name="Ensembl"/>
        </authorList>
    </citation>
    <scope>IDENTIFICATION</scope>
    <source>
        <strain evidence="4">Guanapo</strain>
    </source>
</reference>
<name>A0A3P9PAH2_POERE</name>
<dbReference type="OMA" id="FLDTWEN"/>
<dbReference type="Gene3D" id="3.40.50.2000">
    <property type="entry name" value="Glycogen Phosphorylase B"/>
    <property type="match status" value="1"/>
</dbReference>
<dbReference type="SUPFAM" id="SSF53756">
    <property type="entry name" value="UDP-Glycosyltransferase/glycogen phosphorylase"/>
    <property type="match status" value="1"/>
</dbReference>
<evidence type="ECO:0000256" key="3">
    <source>
        <dbReference type="ARBA" id="ARBA00022679"/>
    </source>
</evidence>
<comment type="similarity">
    <text evidence="1">Belongs to the UDP-glycosyltransferase family.</text>
</comment>
<evidence type="ECO:0008006" key="6">
    <source>
        <dbReference type="Google" id="ProtNLM"/>
    </source>
</evidence>
<dbReference type="Bgee" id="ENSPREG00000012723">
    <property type="expression patterns" value="Expressed in caudal fin and 1 other cell type or tissue"/>
</dbReference>
<dbReference type="Ensembl" id="ENSPRET00000019008.1">
    <property type="protein sequence ID" value="ENSPREP00000018804.1"/>
    <property type="gene ID" value="ENSPREG00000012723.1"/>
</dbReference>
<dbReference type="GO" id="GO:0008194">
    <property type="term" value="F:UDP-glycosyltransferase activity"/>
    <property type="evidence" value="ECO:0007669"/>
    <property type="project" value="InterPro"/>
</dbReference>
<dbReference type="InterPro" id="IPR050271">
    <property type="entry name" value="UDP-glycosyltransferase"/>
</dbReference>
<dbReference type="PANTHER" id="PTHR48043">
    <property type="entry name" value="EG:EG0003.4 PROTEIN-RELATED"/>
    <property type="match status" value="1"/>
</dbReference>
<protein>
    <recommendedName>
        <fullName evidence="6">UDP glucuronosyltransferase 5 family, polypeptide D1</fullName>
    </recommendedName>
</protein>
<keyword evidence="3" id="KW-0808">Transferase</keyword>